<keyword evidence="1" id="KW-1185">Reference proteome</keyword>
<dbReference type="RefSeq" id="XP_022141523.1">
    <property type="nucleotide sequence ID" value="XM_022285831.1"/>
</dbReference>
<proteinExistence type="predicted"/>
<dbReference type="KEGG" id="mcha:111011878"/>
<dbReference type="OrthoDB" id="2021147at2759"/>
<evidence type="ECO:0000313" key="2">
    <source>
        <dbReference type="RefSeq" id="XP_022141523.1"/>
    </source>
</evidence>
<reference evidence="2" key="1">
    <citation type="submission" date="2025-08" db="UniProtKB">
        <authorList>
            <consortium name="RefSeq"/>
        </authorList>
    </citation>
    <scope>IDENTIFICATION</scope>
    <source>
        <strain evidence="2">OHB3-1</strain>
    </source>
</reference>
<evidence type="ECO:0000313" key="1">
    <source>
        <dbReference type="Proteomes" id="UP000504603"/>
    </source>
</evidence>
<dbReference type="AlphaFoldDB" id="A0A6J1CKR0"/>
<sequence length="673" mass="76100">MNHGTSFDELDHLSLVQRQKMLLENKHPLLEDGSKIISPLCNDFIVKEEDECCDVQGVSSMISTRDDGNLGGQQLETQMKDTSGHLEDSYTEEARLNTEKQISCTMEFENPTPPEVPDWVRVESTGILSGTLEDGVDNFTSAGVAVTKVKNEMFDDFNEDLDHVVFIERLRMLLSRKALGSMNQHVEGGSGASSGDPMQCFLKQKGKSMFSNVELTGTRNVLHDQNGCDAPHLGSPSVVCSPIATISGSNFSSNRSLNKLTESGNDMELKEDDRICLSEKVTTELGSRLLTNHAPEANLFYSTKVKDEPYDHVDGCNLHGKDMNNVCSRILSVKSETTMPDEPYENKVDDMRLQDRMKFFSSRKVFGSTSRDYEHPKPSDPGCSSLVSEPASLMNVKRRRKWKRTATNSIETALEEDAPGLLQFHWQILVDKGVLVDEIKLYGEMESDDDLDESFSEESFGELEAVISRLFSQRDSFLKFPPIRCTKASRSSYCLACLVSLIEQTRYLHFRSWPVEWGWCRDLQSFIFVFERHKRIVLERPEYGYATYFFELVNFLPIKWQIKRLVIALKLTNCSRISLLENRPLLVGEDLTEGEAGVLSSYGWLPNSGLGSMLNYCDRVVHDRNHEDISEWRSKIGKLLVDGYNGGALVQENIPKQVAEYRSSQTTQLKLEL</sequence>
<dbReference type="GeneID" id="111011878"/>
<dbReference type="PANTHER" id="PTHR47871">
    <property type="entry name" value="NAC DOMAIN-CONTAINING PROTEIN 8"/>
    <property type="match status" value="1"/>
</dbReference>
<gene>
    <name evidence="2" type="primary">LOC111011878</name>
</gene>
<organism evidence="1 2">
    <name type="scientific">Momordica charantia</name>
    <name type="common">Bitter gourd</name>
    <name type="synonym">Balsam pear</name>
    <dbReference type="NCBI Taxonomy" id="3673"/>
    <lineage>
        <taxon>Eukaryota</taxon>
        <taxon>Viridiplantae</taxon>
        <taxon>Streptophyta</taxon>
        <taxon>Embryophyta</taxon>
        <taxon>Tracheophyta</taxon>
        <taxon>Spermatophyta</taxon>
        <taxon>Magnoliopsida</taxon>
        <taxon>eudicotyledons</taxon>
        <taxon>Gunneridae</taxon>
        <taxon>Pentapetalae</taxon>
        <taxon>rosids</taxon>
        <taxon>fabids</taxon>
        <taxon>Cucurbitales</taxon>
        <taxon>Cucurbitaceae</taxon>
        <taxon>Momordiceae</taxon>
        <taxon>Momordica</taxon>
    </lineage>
</organism>
<accession>A0A6J1CKR0</accession>
<dbReference type="PANTHER" id="PTHR47871:SF2">
    <property type="entry name" value="OS03G0221300 PROTEIN"/>
    <property type="match status" value="1"/>
</dbReference>
<protein>
    <submittedName>
        <fullName evidence="2">Uncharacterized protein LOC111011878 isoform X1</fullName>
    </submittedName>
</protein>
<dbReference type="Proteomes" id="UP000504603">
    <property type="component" value="Unplaced"/>
</dbReference>
<name>A0A6J1CKR0_MOMCH</name>